<proteinExistence type="predicted"/>
<comment type="caution">
    <text evidence="4">The sequence shown here is derived from an EMBL/GenBank/DDBJ whole genome shotgun (WGS) entry which is preliminary data.</text>
</comment>
<evidence type="ECO:0000313" key="5">
    <source>
        <dbReference type="Proteomes" id="UP001317259"/>
    </source>
</evidence>
<dbReference type="PANTHER" id="PTHR16305:SF35">
    <property type="entry name" value="TRANSCRIPTIONAL ACTIVATOR DOMAIN"/>
    <property type="match status" value="1"/>
</dbReference>
<keyword evidence="2" id="KW-0067">ATP-binding</keyword>
<keyword evidence="5" id="KW-1185">Reference proteome</keyword>
<protein>
    <submittedName>
        <fullName evidence="4">AAA family ATPase</fullName>
    </submittedName>
</protein>
<dbReference type="SUPFAM" id="SSF46894">
    <property type="entry name" value="C-terminal effector domain of the bipartite response regulators"/>
    <property type="match status" value="1"/>
</dbReference>
<reference evidence="4 5" key="1">
    <citation type="submission" date="2022-04" db="EMBL/GenBank/DDBJ databases">
        <title>Genome draft of Actinomadura sp. ATCC 31491.</title>
        <authorList>
            <person name="Shi X."/>
            <person name="Du Y."/>
        </authorList>
    </citation>
    <scope>NUCLEOTIDE SEQUENCE [LARGE SCALE GENOMIC DNA]</scope>
    <source>
        <strain evidence="4 5">ATCC 31491</strain>
    </source>
</reference>
<dbReference type="CDD" id="cd06170">
    <property type="entry name" value="LuxR_C_like"/>
    <property type="match status" value="1"/>
</dbReference>
<gene>
    <name evidence="4" type="ORF">MF672_008540</name>
</gene>
<accession>A0ABT0FNA9</accession>
<dbReference type="InterPro" id="IPR036388">
    <property type="entry name" value="WH-like_DNA-bd_sf"/>
</dbReference>
<dbReference type="InterPro" id="IPR016032">
    <property type="entry name" value="Sig_transdc_resp-reg_C-effctor"/>
</dbReference>
<keyword evidence="1" id="KW-0547">Nucleotide-binding</keyword>
<organism evidence="4 5">
    <name type="scientific">Actinomadura luzonensis</name>
    <dbReference type="NCBI Taxonomy" id="2805427"/>
    <lineage>
        <taxon>Bacteria</taxon>
        <taxon>Bacillati</taxon>
        <taxon>Actinomycetota</taxon>
        <taxon>Actinomycetes</taxon>
        <taxon>Streptosporangiales</taxon>
        <taxon>Thermomonosporaceae</taxon>
        <taxon>Actinomadura</taxon>
    </lineage>
</organism>
<dbReference type="SUPFAM" id="SSF52540">
    <property type="entry name" value="P-loop containing nucleoside triphosphate hydrolases"/>
    <property type="match status" value="1"/>
</dbReference>
<name>A0ABT0FNA9_9ACTN</name>
<evidence type="ECO:0000259" key="3">
    <source>
        <dbReference type="PROSITE" id="PS50043"/>
    </source>
</evidence>
<dbReference type="InterPro" id="IPR027417">
    <property type="entry name" value="P-loop_NTPase"/>
</dbReference>
<evidence type="ECO:0000256" key="2">
    <source>
        <dbReference type="ARBA" id="ARBA00022840"/>
    </source>
</evidence>
<evidence type="ECO:0000313" key="4">
    <source>
        <dbReference type="EMBL" id="MCK2213836.1"/>
    </source>
</evidence>
<dbReference type="Pfam" id="PF13191">
    <property type="entry name" value="AAA_16"/>
    <property type="match status" value="1"/>
</dbReference>
<dbReference type="InterPro" id="IPR000792">
    <property type="entry name" value="Tscrpt_reg_LuxR_C"/>
</dbReference>
<dbReference type="PRINTS" id="PR00038">
    <property type="entry name" value="HTHLUXR"/>
</dbReference>
<dbReference type="PANTHER" id="PTHR16305">
    <property type="entry name" value="TESTICULAR SOLUBLE ADENYLYL CYCLASE"/>
    <property type="match status" value="1"/>
</dbReference>
<sequence>MTRLATPALVGRDAPLRTLTGALTAPPAVIQVQGEAGIGKTRLVRAAVERVDRLVLPGHCHQIREPFPYGPVLDALRHLAPALPGGDRLSPVTGALRGHLPELADRLPPVPSPPPDDPRAERHRLFRAVHALLAAAGPVVLVIEDLHWADDGTRDLLRFLIGQPPDGLALVVTFRREDLPVPELPFGHAYRRPPGVRSEVISLAPLGVEDVRRLAGALVGQGPAGRELAARLHERTAGVPFVIEEVVRSLVDDEGRLPGPEALERMAVPLLLREAMAEQLAGLSPAALRAVRAAAVLGVPADEPLITAVAAAGPGGGGLCEALQAGVLLEQPDGQYAFRHALAQQAVYDTIPGPDRRLVHQRAMTALAALDLPPLVQLAHHARRAGDLAAWRRHGVAAADHAAALGDIPLAVEVLEGLLADPKLPREARGPLALRLSRLAAIGLSHRRVVRILRHLLSDDFLSPRVRGEARLNLGVLLSNQAGAVAAGRQEILAALPDLRDSPSLAARGLALLAMPAWGAEPLSAHEEWMAQAEKLLVEGHDPELTAAVLANKVTLAMLTGAPDAFAQVTTMPVDGPSAAVRRQVARGYSNLYDAALALGHYAAAERFAAQSRRIAEETGALYPAFLVEMSSIRLDLLTGRWNGLRERALAAVEMTFEAPLLAVEARLALGVLALARGEWAEAGEHLEAAGVRDVDSGFLPVAMAGSAALIELHLAMGEPDAALREAGLGLDRLRRKGVWVWGDQLVPAAVVALLGAGDRAAAERLVAEFAAGIEGRDAPSAHAGLHAARAALARAAGDPPSPGEGRGAYGEAVRWYGRAREAYEAMPRPYGAARAAESQAGALLALGDRAAAADLAADAAERYAALGATHDAARCRRFLRDLGPLAGAPSRRARRSGGGVLTPRESEVARLVALGRTNREIAEVLFLSRRTVDTHVAQVLRKLGVRTRADIREPRPDRRPGLRDGGTP</sequence>
<dbReference type="PROSITE" id="PS50043">
    <property type="entry name" value="HTH_LUXR_2"/>
    <property type="match status" value="1"/>
</dbReference>
<dbReference type="RefSeq" id="WP_247815203.1">
    <property type="nucleotide sequence ID" value="NZ_JAKRKC020000001.1"/>
</dbReference>
<dbReference type="Proteomes" id="UP001317259">
    <property type="component" value="Unassembled WGS sequence"/>
</dbReference>
<dbReference type="SMART" id="SM00421">
    <property type="entry name" value="HTH_LUXR"/>
    <property type="match status" value="1"/>
</dbReference>
<dbReference type="Pfam" id="PF00196">
    <property type="entry name" value="GerE"/>
    <property type="match status" value="1"/>
</dbReference>
<dbReference type="EMBL" id="JAKRKC020000001">
    <property type="protein sequence ID" value="MCK2213836.1"/>
    <property type="molecule type" value="Genomic_DNA"/>
</dbReference>
<evidence type="ECO:0000256" key="1">
    <source>
        <dbReference type="ARBA" id="ARBA00022741"/>
    </source>
</evidence>
<dbReference type="Gene3D" id="1.10.10.10">
    <property type="entry name" value="Winged helix-like DNA-binding domain superfamily/Winged helix DNA-binding domain"/>
    <property type="match status" value="1"/>
</dbReference>
<feature type="domain" description="HTH luxR-type" evidence="3">
    <location>
        <begin position="895"/>
        <end position="960"/>
    </location>
</feature>
<dbReference type="InterPro" id="IPR041664">
    <property type="entry name" value="AAA_16"/>
</dbReference>